<dbReference type="PANTHER" id="PTHR24282">
    <property type="entry name" value="CYTOCHROME P450 FAMILY MEMBER"/>
    <property type="match status" value="1"/>
</dbReference>
<comment type="caution">
    <text evidence="12">The sequence shown here is derived from an EMBL/GenBank/DDBJ whole genome shotgun (WGS) entry which is preliminary data.</text>
</comment>
<dbReference type="Pfam" id="PF00067">
    <property type="entry name" value="p450"/>
    <property type="match status" value="1"/>
</dbReference>
<proteinExistence type="inferred from homology"/>
<dbReference type="SUPFAM" id="SSF48264">
    <property type="entry name" value="Cytochrome P450"/>
    <property type="match status" value="1"/>
</dbReference>
<comment type="cofactor">
    <cofactor evidence="11">
        <name>heme</name>
        <dbReference type="ChEBI" id="CHEBI:30413"/>
    </cofactor>
</comment>
<comment type="subcellular location">
    <subcellularLocation>
        <location evidence="1">Membrane</location>
    </subcellularLocation>
</comment>
<keyword evidence="3 11" id="KW-0349">Heme</keyword>
<evidence type="ECO:0000256" key="5">
    <source>
        <dbReference type="ARBA" id="ARBA00022723"/>
    </source>
</evidence>
<reference evidence="12" key="1">
    <citation type="journal article" date="2022" name="Front. Genet.">
        <title>Chromosome-Scale Assembly of the Dendrobium nobile Genome Provides Insights Into the Molecular Mechanism of the Biosynthesis of the Medicinal Active Ingredient of Dendrobium.</title>
        <authorList>
            <person name="Xu Q."/>
            <person name="Niu S.-C."/>
            <person name="Li K.-L."/>
            <person name="Zheng P.-J."/>
            <person name="Zhang X.-J."/>
            <person name="Jia Y."/>
            <person name="Liu Y."/>
            <person name="Niu Y.-X."/>
            <person name="Yu L.-H."/>
            <person name="Chen D.-F."/>
            <person name="Zhang G.-Q."/>
        </authorList>
    </citation>
    <scope>NUCLEOTIDE SEQUENCE</scope>
    <source>
        <tissue evidence="12">Leaf</tissue>
    </source>
</reference>
<keyword evidence="5 11" id="KW-0479">Metal-binding</keyword>
<dbReference type="SMR" id="A0A8T3AN87"/>
<evidence type="ECO:0000256" key="11">
    <source>
        <dbReference type="PIRSR" id="PIRSR602401-1"/>
    </source>
</evidence>
<evidence type="ECO:0000256" key="6">
    <source>
        <dbReference type="ARBA" id="ARBA00022989"/>
    </source>
</evidence>
<keyword evidence="8 11" id="KW-0408">Iron</keyword>
<dbReference type="InterPro" id="IPR036396">
    <property type="entry name" value="Cyt_P450_sf"/>
</dbReference>
<evidence type="ECO:0000256" key="1">
    <source>
        <dbReference type="ARBA" id="ARBA00004370"/>
    </source>
</evidence>
<gene>
    <name evidence="12" type="ORF">KFK09_020900</name>
</gene>
<dbReference type="PRINTS" id="PR00385">
    <property type="entry name" value="P450"/>
</dbReference>
<evidence type="ECO:0000256" key="7">
    <source>
        <dbReference type="ARBA" id="ARBA00023002"/>
    </source>
</evidence>
<dbReference type="Proteomes" id="UP000829196">
    <property type="component" value="Unassembled WGS sequence"/>
</dbReference>
<accession>A0A8T3AN87</accession>
<name>A0A8T3AN87_DENNO</name>
<dbReference type="GO" id="GO:0006629">
    <property type="term" value="P:lipid metabolic process"/>
    <property type="evidence" value="ECO:0007669"/>
    <property type="project" value="UniProtKB-ARBA"/>
</dbReference>
<dbReference type="GO" id="GO:0020037">
    <property type="term" value="F:heme binding"/>
    <property type="evidence" value="ECO:0007669"/>
    <property type="project" value="InterPro"/>
</dbReference>
<evidence type="ECO:0000256" key="3">
    <source>
        <dbReference type="ARBA" id="ARBA00022617"/>
    </source>
</evidence>
<dbReference type="InterPro" id="IPR050665">
    <property type="entry name" value="Cytochrome_P450_Monooxygen"/>
</dbReference>
<keyword evidence="13" id="KW-1185">Reference proteome</keyword>
<evidence type="ECO:0000256" key="4">
    <source>
        <dbReference type="ARBA" id="ARBA00022692"/>
    </source>
</evidence>
<evidence type="ECO:0000256" key="8">
    <source>
        <dbReference type="ARBA" id="ARBA00023004"/>
    </source>
</evidence>
<keyword evidence="7" id="KW-0560">Oxidoreductase</keyword>
<evidence type="ECO:0000313" key="12">
    <source>
        <dbReference type="EMBL" id="KAI0497667.1"/>
    </source>
</evidence>
<keyword evidence="10" id="KW-0472">Membrane</keyword>
<evidence type="ECO:0000256" key="9">
    <source>
        <dbReference type="ARBA" id="ARBA00023033"/>
    </source>
</evidence>
<keyword evidence="4" id="KW-0812">Transmembrane</keyword>
<keyword evidence="6" id="KW-1133">Transmembrane helix</keyword>
<dbReference type="AlphaFoldDB" id="A0A8T3AN87"/>
<dbReference type="GO" id="GO:0016020">
    <property type="term" value="C:membrane"/>
    <property type="evidence" value="ECO:0007669"/>
    <property type="project" value="UniProtKB-SubCell"/>
</dbReference>
<dbReference type="Gene3D" id="1.10.630.10">
    <property type="entry name" value="Cytochrome P450"/>
    <property type="match status" value="1"/>
</dbReference>
<sequence>MSGLVFCSILLLITAWSIGKLLEIYWWKPRKIQKLFMDQGIGGPPYKPFIGSIGELAKIYTKARTAQSLPQTSETNLLSNTIPLAFPHLPIWREKYGSVYLYWYGRQPRLSISDPELIKGFTSAPRKYYQSIQHPLIYNLIGQSVLAAGGEPWNNQRKFLNPLFLVESLKNLPNLVVDTVGEKIETWKSLMRSNELEVEACKEFENITQDIIVQIMLGNDAKKGLQIAHLQTEQTAIASKLVKIFYIPGTKFIPIPLYQRSKRLRREVEMKFHGIIERRLKNVNQQENDWLSLMLSSGNMTKHQIIDECCAMFIAGSESTNILLAWTCLHLGINKMWQDKARDEIFEVLHKENRPLVEILSRLKILTMIINETLRLCPAVPFVMKHAQEDIKLGELTIPSGIDIEVPIISVHHEKTIWGENASQFDPSRFSEGISKASKHPMAFMPFMHGPRICLGMNFAMIEAKVTLAMILQNFDIYISPKYKHVPVGGLTLKQGSGAPVIFRKI</sequence>
<evidence type="ECO:0000313" key="13">
    <source>
        <dbReference type="Proteomes" id="UP000829196"/>
    </source>
</evidence>
<feature type="binding site" description="axial binding residue" evidence="11">
    <location>
        <position position="454"/>
    </location>
    <ligand>
        <name>heme</name>
        <dbReference type="ChEBI" id="CHEBI:30413"/>
    </ligand>
    <ligandPart>
        <name>Fe</name>
        <dbReference type="ChEBI" id="CHEBI:18248"/>
    </ligandPart>
</feature>
<dbReference type="EMBL" id="JAGYWB010000015">
    <property type="protein sequence ID" value="KAI0497667.1"/>
    <property type="molecule type" value="Genomic_DNA"/>
</dbReference>
<evidence type="ECO:0008006" key="14">
    <source>
        <dbReference type="Google" id="ProtNLM"/>
    </source>
</evidence>
<organism evidence="12 13">
    <name type="scientific">Dendrobium nobile</name>
    <name type="common">Orchid</name>
    <dbReference type="NCBI Taxonomy" id="94219"/>
    <lineage>
        <taxon>Eukaryota</taxon>
        <taxon>Viridiplantae</taxon>
        <taxon>Streptophyta</taxon>
        <taxon>Embryophyta</taxon>
        <taxon>Tracheophyta</taxon>
        <taxon>Spermatophyta</taxon>
        <taxon>Magnoliopsida</taxon>
        <taxon>Liliopsida</taxon>
        <taxon>Asparagales</taxon>
        <taxon>Orchidaceae</taxon>
        <taxon>Epidendroideae</taxon>
        <taxon>Malaxideae</taxon>
        <taxon>Dendrobiinae</taxon>
        <taxon>Dendrobium</taxon>
    </lineage>
</organism>
<evidence type="ECO:0000256" key="2">
    <source>
        <dbReference type="ARBA" id="ARBA00010617"/>
    </source>
</evidence>
<dbReference type="GO" id="GO:0005506">
    <property type="term" value="F:iron ion binding"/>
    <property type="evidence" value="ECO:0007669"/>
    <property type="project" value="InterPro"/>
</dbReference>
<dbReference type="PANTHER" id="PTHR24282:SF211">
    <property type="entry name" value="CYTOCHROME P450-RELATED"/>
    <property type="match status" value="1"/>
</dbReference>
<dbReference type="GO" id="GO:0004497">
    <property type="term" value="F:monooxygenase activity"/>
    <property type="evidence" value="ECO:0007669"/>
    <property type="project" value="UniProtKB-KW"/>
</dbReference>
<dbReference type="GO" id="GO:0016705">
    <property type="term" value="F:oxidoreductase activity, acting on paired donors, with incorporation or reduction of molecular oxygen"/>
    <property type="evidence" value="ECO:0007669"/>
    <property type="project" value="InterPro"/>
</dbReference>
<dbReference type="PRINTS" id="PR00463">
    <property type="entry name" value="EP450I"/>
</dbReference>
<protein>
    <recommendedName>
        <fullName evidence="14">Cytochrome P450</fullName>
    </recommendedName>
</protein>
<keyword evidence="9" id="KW-0503">Monooxygenase</keyword>
<comment type="similarity">
    <text evidence="2">Belongs to the cytochrome P450 family.</text>
</comment>
<evidence type="ECO:0000256" key="10">
    <source>
        <dbReference type="ARBA" id="ARBA00023136"/>
    </source>
</evidence>
<dbReference type="InterPro" id="IPR002401">
    <property type="entry name" value="Cyt_P450_E_grp-I"/>
</dbReference>
<dbReference type="InterPro" id="IPR001128">
    <property type="entry name" value="Cyt_P450"/>
</dbReference>
<dbReference type="OrthoDB" id="1470350at2759"/>